<evidence type="ECO:0000313" key="6">
    <source>
        <dbReference type="Proteomes" id="UP000467130"/>
    </source>
</evidence>
<dbReference type="PANTHER" id="PTHR45024">
    <property type="entry name" value="DEHYDROGENASES, SHORT CHAIN"/>
    <property type="match status" value="1"/>
</dbReference>
<dbReference type="PRINTS" id="PR00081">
    <property type="entry name" value="GDHRDH"/>
</dbReference>
<dbReference type="RefSeq" id="WP_163789939.1">
    <property type="nucleotide sequence ID" value="NZ_AP022587.1"/>
</dbReference>
<reference evidence="5 6" key="1">
    <citation type="journal article" date="2019" name="Emerg. Microbes Infect.">
        <title>Comprehensive subspecies identification of 175 nontuberculous mycobacteria species based on 7547 genomic profiles.</title>
        <authorList>
            <person name="Matsumoto Y."/>
            <person name="Kinjo T."/>
            <person name="Motooka D."/>
            <person name="Nabeya D."/>
            <person name="Jung N."/>
            <person name="Uechi K."/>
            <person name="Horii T."/>
            <person name="Iida T."/>
            <person name="Fujita J."/>
            <person name="Nakamura S."/>
        </authorList>
    </citation>
    <scope>NUCLEOTIDE SEQUENCE [LARGE SCALE GENOMIC DNA]</scope>
    <source>
        <strain evidence="5 6">JCM 17783</strain>
    </source>
</reference>
<sequence>MGVLDGRRALVTGAGRGIGAAVAEGLAAEGATVMVSDAGVAVDGSGHDAGPAESVAAAINERGGKAFSDATDITDFAACEELINRAAATLGGLDVMVNAAGILRDGMVFKMSEQDFDSVIAVHLKGTFNLTRHAAAWWRENRGGQYRLINFTSMSGLQGAPSQPNYAAAKMGIVGLTFSCANALKGYGVRSNAVAPIAGTRMTQGIKGGGSMDYSSENRRLAPENVVPPVVYLASEQSEWLNRRVIFAGNGRISLMSNPVVEREIVSALGTWDIPTAFTEIETSFKEAVLYPNIFDKPPAS</sequence>
<dbReference type="InterPro" id="IPR051687">
    <property type="entry name" value="Peroxisomal_Beta-Oxidation"/>
</dbReference>
<dbReference type="InterPro" id="IPR057326">
    <property type="entry name" value="KR_dom"/>
</dbReference>
<name>A0A7I7Q6G1_9MYCO</name>
<dbReference type="SMART" id="SM00822">
    <property type="entry name" value="PKS_KR"/>
    <property type="match status" value="1"/>
</dbReference>
<dbReference type="InterPro" id="IPR002347">
    <property type="entry name" value="SDR_fam"/>
</dbReference>
<feature type="domain" description="Ketoreductase" evidence="4">
    <location>
        <begin position="7"/>
        <end position="200"/>
    </location>
</feature>
<dbReference type="KEGG" id="msto:MSTO_21500"/>
<dbReference type="Proteomes" id="UP000467130">
    <property type="component" value="Chromosome"/>
</dbReference>
<accession>A0A7I7Q6G1</accession>
<dbReference type="Pfam" id="PF00106">
    <property type="entry name" value="adh_short"/>
    <property type="match status" value="1"/>
</dbReference>
<dbReference type="SUPFAM" id="SSF51735">
    <property type="entry name" value="NAD(P)-binding Rossmann-fold domains"/>
    <property type="match status" value="1"/>
</dbReference>
<keyword evidence="6" id="KW-1185">Reference proteome</keyword>
<evidence type="ECO:0000256" key="3">
    <source>
        <dbReference type="RuleBase" id="RU000363"/>
    </source>
</evidence>
<proteinExistence type="inferred from homology"/>
<organism evidence="5 6">
    <name type="scientific">Mycobacterium stomatepiae</name>
    <dbReference type="NCBI Taxonomy" id="470076"/>
    <lineage>
        <taxon>Bacteria</taxon>
        <taxon>Bacillati</taxon>
        <taxon>Actinomycetota</taxon>
        <taxon>Actinomycetes</taxon>
        <taxon>Mycobacteriales</taxon>
        <taxon>Mycobacteriaceae</taxon>
        <taxon>Mycobacterium</taxon>
        <taxon>Mycobacterium simiae complex</taxon>
    </lineage>
</organism>
<protein>
    <submittedName>
        <fullName evidence="5">Short-chain dehydrogenase</fullName>
    </submittedName>
</protein>
<evidence type="ECO:0000256" key="2">
    <source>
        <dbReference type="ARBA" id="ARBA00023002"/>
    </source>
</evidence>
<keyword evidence="2" id="KW-0560">Oxidoreductase</keyword>
<dbReference type="PRINTS" id="PR00080">
    <property type="entry name" value="SDRFAMILY"/>
</dbReference>
<dbReference type="AlphaFoldDB" id="A0A7I7Q6G1"/>
<evidence type="ECO:0000313" key="5">
    <source>
        <dbReference type="EMBL" id="BBY21945.1"/>
    </source>
</evidence>
<dbReference type="EMBL" id="AP022587">
    <property type="protein sequence ID" value="BBY21945.1"/>
    <property type="molecule type" value="Genomic_DNA"/>
</dbReference>
<gene>
    <name evidence="5" type="ORF">MSTO_21500</name>
</gene>
<dbReference type="GO" id="GO:0016491">
    <property type="term" value="F:oxidoreductase activity"/>
    <property type="evidence" value="ECO:0007669"/>
    <property type="project" value="UniProtKB-KW"/>
</dbReference>
<evidence type="ECO:0000259" key="4">
    <source>
        <dbReference type="SMART" id="SM00822"/>
    </source>
</evidence>
<dbReference type="PANTHER" id="PTHR45024:SF2">
    <property type="entry name" value="SCP2 DOMAIN-CONTAINING PROTEIN"/>
    <property type="match status" value="1"/>
</dbReference>
<comment type="similarity">
    <text evidence="1 3">Belongs to the short-chain dehydrogenases/reductases (SDR) family.</text>
</comment>
<evidence type="ECO:0000256" key="1">
    <source>
        <dbReference type="ARBA" id="ARBA00006484"/>
    </source>
</evidence>
<dbReference type="Gene3D" id="3.40.50.720">
    <property type="entry name" value="NAD(P)-binding Rossmann-like Domain"/>
    <property type="match status" value="1"/>
</dbReference>
<dbReference type="InterPro" id="IPR036291">
    <property type="entry name" value="NAD(P)-bd_dom_sf"/>
</dbReference>